<evidence type="ECO:0000313" key="2">
    <source>
        <dbReference type="Proteomes" id="UP000828390"/>
    </source>
</evidence>
<sequence>MKVQALISNGDLLSEETAYRRDSIEIQGFLVRYPSSLRIDPLVLLRAQSIAPIHARITWVLYQYISSGKHLKHF</sequence>
<dbReference type="AlphaFoldDB" id="A0A9D4EI18"/>
<dbReference type="Proteomes" id="UP000828390">
    <property type="component" value="Unassembled WGS sequence"/>
</dbReference>
<evidence type="ECO:0000313" key="1">
    <source>
        <dbReference type="EMBL" id="KAH3780076.1"/>
    </source>
</evidence>
<proteinExistence type="predicted"/>
<comment type="caution">
    <text evidence="1">The sequence shown here is derived from an EMBL/GenBank/DDBJ whole genome shotgun (WGS) entry which is preliminary data.</text>
</comment>
<reference evidence="1" key="1">
    <citation type="journal article" date="2019" name="bioRxiv">
        <title>The Genome of the Zebra Mussel, Dreissena polymorpha: A Resource for Invasive Species Research.</title>
        <authorList>
            <person name="McCartney M.A."/>
            <person name="Auch B."/>
            <person name="Kono T."/>
            <person name="Mallez S."/>
            <person name="Zhang Y."/>
            <person name="Obille A."/>
            <person name="Becker A."/>
            <person name="Abrahante J.E."/>
            <person name="Garbe J."/>
            <person name="Badalamenti J.P."/>
            <person name="Herman A."/>
            <person name="Mangelson H."/>
            <person name="Liachko I."/>
            <person name="Sullivan S."/>
            <person name="Sone E.D."/>
            <person name="Koren S."/>
            <person name="Silverstein K.A.T."/>
            <person name="Beckman K.B."/>
            <person name="Gohl D.M."/>
        </authorList>
    </citation>
    <scope>NUCLEOTIDE SEQUENCE</scope>
    <source>
        <strain evidence="1">Duluth1</strain>
        <tissue evidence="1">Whole animal</tissue>
    </source>
</reference>
<gene>
    <name evidence="1" type="ORF">DPMN_157886</name>
</gene>
<reference evidence="1" key="2">
    <citation type="submission" date="2020-11" db="EMBL/GenBank/DDBJ databases">
        <authorList>
            <person name="McCartney M.A."/>
            <person name="Auch B."/>
            <person name="Kono T."/>
            <person name="Mallez S."/>
            <person name="Becker A."/>
            <person name="Gohl D.M."/>
            <person name="Silverstein K.A.T."/>
            <person name="Koren S."/>
            <person name="Bechman K.B."/>
            <person name="Herman A."/>
            <person name="Abrahante J.E."/>
            <person name="Garbe J."/>
        </authorList>
    </citation>
    <scope>NUCLEOTIDE SEQUENCE</scope>
    <source>
        <strain evidence="1">Duluth1</strain>
        <tissue evidence="1">Whole animal</tissue>
    </source>
</reference>
<accession>A0A9D4EI18</accession>
<organism evidence="1 2">
    <name type="scientific">Dreissena polymorpha</name>
    <name type="common">Zebra mussel</name>
    <name type="synonym">Mytilus polymorpha</name>
    <dbReference type="NCBI Taxonomy" id="45954"/>
    <lineage>
        <taxon>Eukaryota</taxon>
        <taxon>Metazoa</taxon>
        <taxon>Spiralia</taxon>
        <taxon>Lophotrochozoa</taxon>
        <taxon>Mollusca</taxon>
        <taxon>Bivalvia</taxon>
        <taxon>Autobranchia</taxon>
        <taxon>Heteroconchia</taxon>
        <taxon>Euheterodonta</taxon>
        <taxon>Imparidentia</taxon>
        <taxon>Neoheterodontei</taxon>
        <taxon>Myida</taxon>
        <taxon>Dreissenoidea</taxon>
        <taxon>Dreissenidae</taxon>
        <taxon>Dreissena</taxon>
    </lineage>
</organism>
<dbReference type="EMBL" id="JAIWYP010000008">
    <property type="protein sequence ID" value="KAH3780076.1"/>
    <property type="molecule type" value="Genomic_DNA"/>
</dbReference>
<protein>
    <submittedName>
        <fullName evidence="1">Uncharacterized protein</fullName>
    </submittedName>
</protein>
<name>A0A9D4EI18_DREPO</name>
<keyword evidence="2" id="KW-1185">Reference proteome</keyword>